<feature type="site" description="Positions MEP for the nucleophilic attack" evidence="14">
    <location>
        <position position="172"/>
    </location>
</feature>
<accession>A0A1C3RD05</accession>
<dbReference type="GO" id="GO:0016114">
    <property type="term" value="P:terpenoid biosynthetic process"/>
    <property type="evidence" value="ECO:0007669"/>
    <property type="project" value="InterPro"/>
</dbReference>
<comment type="similarity">
    <text evidence="7">Belongs to the IspD/TarI cytidylyltransferase family. IspD subfamily.</text>
</comment>
<feature type="binding site" evidence="14">
    <location>
        <begin position="253"/>
        <end position="255"/>
    </location>
    <ligand>
        <name>4-CDP-2-C-methyl-D-erythritol 2-phosphate</name>
        <dbReference type="ChEBI" id="CHEBI:57919"/>
    </ligand>
</feature>
<dbReference type="AlphaFoldDB" id="A0A1C3RD05"/>
<proteinExistence type="inferred from homology"/>
<evidence type="ECO:0000256" key="10">
    <source>
        <dbReference type="ARBA" id="ARBA00022723"/>
    </source>
</evidence>
<evidence type="ECO:0000256" key="1">
    <source>
        <dbReference type="ARBA" id="ARBA00000200"/>
    </source>
</evidence>
<feature type="region of interest" description="2-C-methyl-D-erythritol 2,4-cyclodiphosphate synthase" evidence="14">
    <location>
        <begin position="247"/>
        <end position="402"/>
    </location>
</feature>
<feature type="binding site" evidence="14">
    <location>
        <begin position="301"/>
        <end position="303"/>
    </location>
    <ligand>
        <name>4-CDP-2-C-methyl-D-erythritol 2-phosphate</name>
        <dbReference type="ChEBI" id="CHEBI:57919"/>
    </ligand>
</feature>
<dbReference type="PROSITE" id="PS01295">
    <property type="entry name" value="ISPD"/>
    <property type="match status" value="1"/>
</dbReference>
<dbReference type="EMBL" id="FLYE01000001">
    <property type="protein sequence ID" value="SCA55163.1"/>
    <property type="molecule type" value="Genomic_DNA"/>
</dbReference>
<evidence type="ECO:0000313" key="17">
    <source>
        <dbReference type="Proteomes" id="UP000231658"/>
    </source>
</evidence>
<name>A0A1C3RD05_9PROT</name>
<comment type="pathway">
    <text evidence="5 14">Isoprenoid biosynthesis; isopentenyl diphosphate biosynthesis via DXP pathway; isopentenyl diphosphate from 1-deoxy-D-xylulose 5-phosphate: step 2/6.</text>
</comment>
<feature type="binding site" evidence="14">
    <location>
        <position position="255"/>
    </location>
    <ligand>
        <name>a divalent metal cation</name>
        <dbReference type="ChEBI" id="CHEBI:60240"/>
    </ligand>
</feature>
<dbReference type="NCBIfam" id="TIGR00453">
    <property type="entry name" value="ispD"/>
    <property type="match status" value="1"/>
</dbReference>
<dbReference type="Gene3D" id="3.90.550.10">
    <property type="entry name" value="Spore Coat Polysaccharide Biosynthesis Protein SpsA, Chain A"/>
    <property type="match status" value="1"/>
</dbReference>
<dbReference type="InterPro" id="IPR026596">
    <property type="entry name" value="IspD/F"/>
</dbReference>
<feature type="binding site" evidence="14">
    <location>
        <position position="387"/>
    </location>
    <ligand>
        <name>4-CDP-2-C-methyl-D-erythritol 2-phosphate</name>
        <dbReference type="ChEBI" id="CHEBI:57919"/>
    </ligand>
</feature>
<reference evidence="16 17" key="1">
    <citation type="submission" date="2016-07" db="EMBL/GenBank/DDBJ databases">
        <authorList>
            <person name="Lefevre C.T."/>
        </authorList>
    </citation>
    <scope>NUCLEOTIDE SEQUENCE [LARGE SCALE GENOMIC DNA]</scope>
    <source>
        <strain evidence="16">PR1</strain>
    </source>
</reference>
<organism evidence="16 17">
    <name type="scientific">Candidatus Terasakiella magnetica</name>
    <dbReference type="NCBI Taxonomy" id="1867952"/>
    <lineage>
        <taxon>Bacteria</taxon>
        <taxon>Pseudomonadati</taxon>
        <taxon>Pseudomonadota</taxon>
        <taxon>Alphaproteobacteria</taxon>
        <taxon>Rhodospirillales</taxon>
        <taxon>Terasakiellaceae</taxon>
        <taxon>Terasakiella</taxon>
    </lineage>
</organism>
<keyword evidence="17" id="KW-1185">Reference proteome</keyword>
<evidence type="ECO:0000256" key="14">
    <source>
        <dbReference type="HAMAP-Rule" id="MF_01520"/>
    </source>
</evidence>
<gene>
    <name evidence="14 16" type="primary">ispDF</name>
    <name evidence="16" type="ORF">MTBPR1_10410</name>
</gene>
<dbReference type="STRING" id="1867952.MTBPR1_10410"/>
<feature type="site" description="Transition state stabilizer" evidence="14">
    <location>
        <position position="36"/>
    </location>
</feature>
<dbReference type="InterPro" id="IPR003526">
    <property type="entry name" value="MECDP_synthase"/>
</dbReference>
<dbReference type="InterPro" id="IPR020555">
    <property type="entry name" value="MECDP_synthase_CS"/>
</dbReference>
<dbReference type="InterPro" id="IPR018294">
    <property type="entry name" value="ISPD_synthase_CS"/>
</dbReference>
<evidence type="ECO:0000256" key="13">
    <source>
        <dbReference type="ARBA" id="ARBA00023268"/>
    </source>
</evidence>
<dbReference type="CDD" id="cd00554">
    <property type="entry name" value="MECDP_synthase"/>
    <property type="match status" value="1"/>
</dbReference>
<feature type="site" description="Transition state stabilizer" evidence="14">
    <location>
        <position position="43"/>
    </location>
</feature>
<comment type="catalytic activity">
    <reaction evidence="2 14">
        <text>2-C-methyl-D-erythritol 4-phosphate + CTP + H(+) = 4-CDP-2-C-methyl-D-erythritol + diphosphate</text>
        <dbReference type="Rhea" id="RHEA:13429"/>
        <dbReference type="ChEBI" id="CHEBI:15378"/>
        <dbReference type="ChEBI" id="CHEBI:33019"/>
        <dbReference type="ChEBI" id="CHEBI:37563"/>
        <dbReference type="ChEBI" id="CHEBI:57823"/>
        <dbReference type="ChEBI" id="CHEBI:58262"/>
        <dbReference type="EC" id="2.7.7.60"/>
    </reaction>
</comment>
<dbReference type="Proteomes" id="UP000231658">
    <property type="component" value="Unassembled WGS sequence"/>
</dbReference>
<comment type="cofactor">
    <cofactor evidence="3 14">
        <name>a divalent metal cation</name>
        <dbReference type="ChEBI" id="CHEBI:60240"/>
    </cofactor>
</comment>
<feature type="binding site" evidence="14">
    <location>
        <position position="384"/>
    </location>
    <ligand>
        <name>4-CDP-2-C-methyl-D-erythritol 2-phosphate</name>
        <dbReference type="ChEBI" id="CHEBI:57919"/>
    </ligand>
</feature>
<feature type="domain" description="2-C-methyl-D-erythritol 2,4-cyclodiphosphate synthase" evidence="15">
    <location>
        <begin position="246"/>
        <end position="399"/>
    </location>
</feature>
<comment type="similarity">
    <text evidence="14">In the C-terminal section; belongs to the IspF family.</text>
</comment>
<dbReference type="PROSITE" id="PS01350">
    <property type="entry name" value="ISPF"/>
    <property type="match status" value="1"/>
</dbReference>
<dbReference type="InterPro" id="IPR034683">
    <property type="entry name" value="IspD/TarI"/>
</dbReference>
<dbReference type="SUPFAM" id="SSF53448">
    <property type="entry name" value="Nucleotide-diphospho-sugar transferases"/>
    <property type="match status" value="1"/>
</dbReference>
<feature type="binding site" evidence="14">
    <location>
        <begin position="377"/>
        <end position="380"/>
    </location>
    <ligand>
        <name>4-CDP-2-C-methyl-D-erythritol 2-phosphate</name>
        <dbReference type="ChEBI" id="CHEBI:57919"/>
    </ligand>
</feature>
<keyword evidence="13 14" id="KW-0511">Multifunctional enzyme</keyword>
<dbReference type="EC" id="2.7.7.60" evidence="14"/>
<dbReference type="HAMAP" id="MF_01520">
    <property type="entry name" value="IspDF"/>
    <property type="match status" value="1"/>
</dbReference>
<dbReference type="GO" id="GO:0050518">
    <property type="term" value="F:2-C-methyl-D-erythritol 4-phosphate cytidylyltransferase activity"/>
    <property type="evidence" value="ECO:0007669"/>
    <property type="project" value="UniProtKB-UniRule"/>
</dbReference>
<comment type="catalytic activity">
    <reaction evidence="1 14">
        <text>4-CDP-2-C-methyl-D-erythritol 2-phosphate = 2-C-methyl-D-erythritol 2,4-cyclic diphosphate + CMP</text>
        <dbReference type="Rhea" id="RHEA:23864"/>
        <dbReference type="ChEBI" id="CHEBI:57919"/>
        <dbReference type="ChEBI" id="CHEBI:58483"/>
        <dbReference type="ChEBI" id="CHEBI:60377"/>
        <dbReference type="EC" id="4.6.1.12"/>
    </reaction>
</comment>
<evidence type="ECO:0000256" key="5">
    <source>
        <dbReference type="ARBA" id="ARBA00004787"/>
    </source>
</evidence>
<dbReference type="Pfam" id="PF01128">
    <property type="entry name" value="IspD"/>
    <property type="match status" value="1"/>
</dbReference>
<dbReference type="EC" id="4.6.1.12" evidence="14"/>
<evidence type="ECO:0000256" key="4">
    <source>
        <dbReference type="ARBA" id="ARBA00004709"/>
    </source>
</evidence>
<evidence type="ECO:0000256" key="8">
    <source>
        <dbReference type="ARBA" id="ARBA00022679"/>
    </source>
</evidence>
<dbReference type="InterPro" id="IPR001228">
    <property type="entry name" value="IspD"/>
</dbReference>
<dbReference type="InterPro" id="IPR029044">
    <property type="entry name" value="Nucleotide-diphossugar_trans"/>
</dbReference>
<dbReference type="GO" id="GO:0046872">
    <property type="term" value="F:metal ion binding"/>
    <property type="evidence" value="ECO:0007669"/>
    <property type="project" value="UniProtKB-KW"/>
</dbReference>
<evidence type="ECO:0000256" key="9">
    <source>
        <dbReference type="ARBA" id="ARBA00022695"/>
    </source>
</evidence>
<comment type="function">
    <text evidence="14">Bifunctional enzyme that catalyzes the formation of 4-diphosphocytidyl-2-C-methyl-D-erythritol from CTP and 2-C-methyl-D-erythritol 4-phosphate (MEP) (IspD), and catalyzes the conversion of 4-diphosphocytidyl-2-C-methyl-D-erythritol 2-phosphate (CDP-ME2P) to 2-C-methyl-D-erythritol 2,4-cyclodiphosphate (ME-CPP) with a corresponding release of cytidine 5-monophosphate (CMP) (IspF).</text>
</comment>
<dbReference type="FunFam" id="3.90.550.10:FF:000003">
    <property type="entry name" value="2-C-methyl-D-erythritol 4-phosphate cytidylyltransferase"/>
    <property type="match status" value="1"/>
</dbReference>
<dbReference type="Pfam" id="PF02542">
    <property type="entry name" value="YgbB"/>
    <property type="match status" value="1"/>
</dbReference>
<evidence type="ECO:0000256" key="3">
    <source>
        <dbReference type="ARBA" id="ARBA00001968"/>
    </source>
</evidence>
<dbReference type="HAMAP" id="MF_00107">
    <property type="entry name" value="IspF"/>
    <property type="match status" value="1"/>
</dbReference>
<keyword evidence="8 14" id="KW-0808">Transferase</keyword>
<dbReference type="HAMAP" id="MF_00108">
    <property type="entry name" value="IspD"/>
    <property type="match status" value="1"/>
</dbReference>
<feature type="region of interest" description="2-C-methyl-D-erythritol 4-phosphate cytidylyltransferase" evidence="14">
    <location>
        <begin position="1"/>
        <end position="244"/>
    </location>
</feature>
<dbReference type="PANTHER" id="PTHR43181">
    <property type="entry name" value="2-C-METHYL-D-ERYTHRITOL 2,4-CYCLODIPHOSPHATE SYNTHASE, CHLOROPLASTIC"/>
    <property type="match status" value="1"/>
</dbReference>
<evidence type="ECO:0000256" key="6">
    <source>
        <dbReference type="ARBA" id="ARBA00008480"/>
    </source>
</evidence>
<evidence type="ECO:0000259" key="15">
    <source>
        <dbReference type="Pfam" id="PF02542"/>
    </source>
</evidence>
<keyword evidence="11 14" id="KW-0414">Isoprene biosynthesis</keyword>
<protein>
    <recommendedName>
        <fullName evidence="14">Bifunctional enzyme IspD/IspF</fullName>
    </recommendedName>
    <domain>
        <recommendedName>
            <fullName evidence="14">2-C-methyl-D-erythritol 4-phosphate cytidylyltransferase</fullName>
            <ecNumber evidence="14">2.7.7.60</ecNumber>
        </recommendedName>
        <alternativeName>
            <fullName evidence="14">4-diphosphocytidyl-2C-methyl-D-erythritol synthase</fullName>
        </alternativeName>
        <alternativeName>
            <fullName evidence="14">MEP cytidylyltransferase</fullName>
            <shortName evidence="14">MCT</shortName>
        </alternativeName>
    </domain>
    <domain>
        <recommendedName>
            <fullName evidence="14">2-C-methyl-D-erythritol 2,4-cyclodiphosphate synthase</fullName>
            <shortName evidence="14">MECDP-synthase</shortName>
            <shortName evidence="14">MECPP-synthase</shortName>
            <shortName evidence="14">MECPS</shortName>
            <ecNumber evidence="14">4.6.1.12</ecNumber>
        </recommendedName>
    </domain>
</protein>
<keyword evidence="10 14" id="KW-0479">Metal-binding</keyword>
<dbReference type="InterPro" id="IPR036571">
    <property type="entry name" value="MECDP_synthase_sf"/>
</dbReference>
<comment type="caution">
    <text evidence="14">Lacks conserved residue(s) required for the propagation of feature annotation.</text>
</comment>
<feature type="binding site" evidence="14">
    <location>
        <begin position="279"/>
        <end position="280"/>
    </location>
    <ligand>
        <name>4-CDP-2-C-methyl-D-erythritol 2-phosphate</name>
        <dbReference type="ChEBI" id="CHEBI:57919"/>
    </ligand>
</feature>
<dbReference type="GO" id="GO:0019288">
    <property type="term" value="P:isopentenyl diphosphate biosynthetic process, methylerythritol 4-phosphate pathway"/>
    <property type="evidence" value="ECO:0007669"/>
    <property type="project" value="UniProtKB-UniRule"/>
</dbReference>
<feature type="site" description="Transition state stabilizer" evidence="14">
    <location>
        <position position="279"/>
    </location>
</feature>
<evidence type="ECO:0000256" key="11">
    <source>
        <dbReference type="ARBA" id="ARBA00023229"/>
    </source>
</evidence>
<comment type="similarity">
    <text evidence="14">In the N-terminal section; belongs to the IspD/TarI cytidylyltransferase family. IspD subfamily.</text>
</comment>
<dbReference type="SUPFAM" id="SSF69765">
    <property type="entry name" value="IpsF-like"/>
    <property type="match status" value="1"/>
</dbReference>
<feature type="binding site" evidence="14">
    <location>
        <position position="287"/>
    </location>
    <ligand>
        <name>a divalent metal cation</name>
        <dbReference type="ChEBI" id="CHEBI:60240"/>
    </ligand>
</feature>
<dbReference type="PANTHER" id="PTHR43181:SF1">
    <property type="entry name" value="2-C-METHYL-D-ERYTHRITOL 2,4-CYCLODIPHOSPHATE SYNTHASE, CHLOROPLASTIC"/>
    <property type="match status" value="1"/>
</dbReference>
<comment type="similarity">
    <text evidence="6">Belongs to the IspF family.</text>
</comment>
<evidence type="ECO:0000256" key="2">
    <source>
        <dbReference type="ARBA" id="ARBA00001282"/>
    </source>
</evidence>
<dbReference type="NCBIfam" id="NF006899">
    <property type="entry name" value="PRK09382.1"/>
    <property type="match status" value="1"/>
</dbReference>
<evidence type="ECO:0000313" key="16">
    <source>
        <dbReference type="EMBL" id="SCA55163.1"/>
    </source>
</evidence>
<dbReference type="CDD" id="cd02516">
    <property type="entry name" value="CDP-ME_synthetase"/>
    <property type="match status" value="1"/>
</dbReference>
<keyword evidence="12 14" id="KW-0456">Lyase</keyword>
<dbReference type="GO" id="GO:0008685">
    <property type="term" value="F:2-C-methyl-D-erythritol 2,4-cyclodiphosphate synthase activity"/>
    <property type="evidence" value="ECO:0007669"/>
    <property type="project" value="UniProtKB-UniRule"/>
</dbReference>
<evidence type="ECO:0000256" key="12">
    <source>
        <dbReference type="ARBA" id="ARBA00023239"/>
    </source>
</evidence>
<feature type="binding site" evidence="14">
    <location>
        <position position="253"/>
    </location>
    <ligand>
        <name>a divalent metal cation</name>
        <dbReference type="ChEBI" id="CHEBI:60240"/>
    </ligand>
</feature>
<dbReference type="NCBIfam" id="TIGR00151">
    <property type="entry name" value="ispF"/>
    <property type="match status" value="1"/>
</dbReference>
<dbReference type="Gene3D" id="3.30.1330.50">
    <property type="entry name" value="2-C-methyl-D-erythritol 2,4-cyclodiphosphate synthase"/>
    <property type="match status" value="1"/>
</dbReference>
<evidence type="ECO:0000256" key="7">
    <source>
        <dbReference type="ARBA" id="ARBA00009789"/>
    </source>
</evidence>
<keyword evidence="9 14" id="KW-0548">Nucleotidyltransferase</keyword>
<dbReference type="UniPathway" id="UPA00056">
    <property type="reaction ID" value="UER00093"/>
</dbReference>
<sequence>MSGLDAIAIVSKSFSRYERRMKKIYAIIVAAGRGRRFGADLPKQYCELAGKSVLYHTAHVFLTHPKISGVRVIIHPDDQELYDSAIEGLELLPPVYGGETRQASVCNGLDSFKDNEAHMVLIHDAARPFVTHGVIDRVIDKVSEGQGVIPALPVSDTIKREVDGLCAGTVDRTELWRAQTPQGFLFDDIYPAHLTQQGHELTDDAAVMEAVGKQIVFVLGHEDNLKITTPDDLGRAQRMMKMDVEFRTGTGFDVHRFDKGDFVTLCGVEVPHSHGLSGHSDADVALHALTDAVLGAIGAGDIGSHFPPTDMQWKGVSSDRFLRKSCDLVAEKNGQISNLDLTIICERPKIGPHREEMRKKIAEIAKIDLDRVSVKGTTTEKLGFTGRSEGIAAQAVATVKLG</sequence>
<comment type="pathway">
    <text evidence="4 14">Isoprenoid biosynthesis; isopentenyl diphosphate biosynthesis via DXP pathway; isopentenyl diphosphate from 1-deoxy-D-xylulose 5-phosphate: step 4/6.</text>
</comment>
<feature type="site" description="Transition state stabilizer" evidence="14">
    <location>
        <position position="378"/>
    </location>
</feature>
<feature type="site" description="Positions MEP for the nucleophilic attack" evidence="14">
    <location>
        <position position="226"/>
    </location>
</feature>